<protein>
    <recommendedName>
        <fullName evidence="2">Lipoyl-binding domain-containing protein</fullName>
    </recommendedName>
</protein>
<dbReference type="PANTHER" id="PTHR43416">
    <property type="entry name" value="DIHYDROLIPOYLLYSINE-RESIDUE SUCCINYLTRANSFERASE COMPONENT OF 2-OXOGLUTARATE DEHYDROGENASE COMPLEX, MITOCHONDRIAL-RELATED"/>
    <property type="match status" value="1"/>
</dbReference>
<dbReference type="InterPro" id="IPR003016">
    <property type="entry name" value="2-oxoA_DH_lipoyl-BS"/>
</dbReference>
<gene>
    <name evidence="3" type="ORF">AVDCRST_MAG65-2266</name>
</gene>
<evidence type="ECO:0000256" key="1">
    <source>
        <dbReference type="ARBA" id="ARBA00022823"/>
    </source>
</evidence>
<proteinExistence type="predicted"/>
<dbReference type="InterPro" id="IPR050537">
    <property type="entry name" value="2-oxoacid_dehydrogenase"/>
</dbReference>
<reference evidence="3" key="1">
    <citation type="submission" date="2020-02" db="EMBL/GenBank/DDBJ databases">
        <authorList>
            <person name="Meier V. D."/>
        </authorList>
    </citation>
    <scope>NUCLEOTIDE SEQUENCE</scope>
    <source>
        <strain evidence="3">AVDCRST_MAG65</strain>
    </source>
</reference>
<dbReference type="Gene3D" id="2.40.50.100">
    <property type="match status" value="1"/>
</dbReference>
<dbReference type="EMBL" id="CADCVL010000382">
    <property type="protein sequence ID" value="CAA9495248.1"/>
    <property type="molecule type" value="Genomic_DNA"/>
</dbReference>
<dbReference type="GO" id="GO:0005829">
    <property type="term" value="C:cytosol"/>
    <property type="evidence" value="ECO:0007669"/>
    <property type="project" value="TreeGrafter"/>
</dbReference>
<dbReference type="AlphaFoldDB" id="A0A6J4SLW4"/>
<dbReference type="InterPro" id="IPR000089">
    <property type="entry name" value="Biotin_lipoyl"/>
</dbReference>
<dbReference type="PROSITE" id="PS00189">
    <property type="entry name" value="LIPOYL"/>
    <property type="match status" value="1"/>
</dbReference>
<dbReference type="Pfam" id="PF00364">
    <property type="entry name" value="Biotin_lipoyl"/>
    <property type="match status" value="1"/>
</dbReference>
<organism evidence="3">
    <name type="scientific">uncultured Solirubrobacteraceae bacterium</name>
    <dbReference type="NCBI Taxonomy" id="1162706"/>
    <lineage>
        <taxon>Bacteria</taxon>
        <taxon>Bacillati</taxon>
        <taxon>Actinomycetota</taxon>
        <taxon>Thermoleophilia</taxon>
        <taxon>Solirubrobacterales</taxon>
        <taxon>Solirubrobacteraceae</taxon>
        <taxon>environmental samples</taxon>
    </lineage>
</organism>
<dbReference type="PANTHER" id="PTHR43416:SF8">
    <property type="entry name" value="LIPOAMIDE ACYLTRANSFERASE COMPONENT OF BRANCHED-CHAIN ALPHA-KETO ACID DEHYDROGENASE COMPLEX"/>
    <property type="match status" value="1"/>
</dbReference>
<keyword evidence="1" id="KW-0450">Lipoyl</keyword>
<evidence type="ECO:0000313" key="3">
    <source>
        <dbReference type="EMBL" id="CAA9495248.1"/>
    </source>
</evidence>
<feature type="non-terminal residue" evidence="3">
    <location>
        <position position="87"/>
    </location>
</feature>
<sequence length="87" mass="8886">MTIDTTLEVVMPAMGDSVTEGTVVEWLKSEGDRVAADETVAVISTDKVDAEVPSPGDGILSRIRVPAGETVAAGTVLADVAVGDSSR</sequence>
<feature type="domain" description="Lipoyl-binding" evidence="2">
    <location>
        <begin position="6"/>
        <end position="81"/>
    </location>
</feature>
<dbReference type="PROSITE" id="PS50968">
    <property type="entry name" value="BIOTINYL_LIPOYL"/>
    <property type="match status" value="1"/>
</dbReference>
<dbReference type="InterPro" id="IPR011053">
    <property type="entry name" value="Single_hybrid_motif"/>
</dbReference>
<dbReference type="GO" id="GO:0006099">
    <property type="term" value="P:tricarboxylic acid cycle"/>
    <property type="evidence" value="ECO:0007669"/>
    <property type="project" value="TreeGrafter"/>
</dbReference>
<evidence type="ECO:0000259" key="2">
    <source>
        <dbReference type="PROSITE" id="PS50968"/>
    </source>
</evidence>
<dbReference type="CDD" id="cd06849">
    <property type="entry name" value="lipoyl_domain"/>
    <property type="match status" value="1"/>
</dbReference>
<accession>A0A6J4SLW4</accession>
<dbReference type="GO" id="GO:0004149">
    <property type="term" value="F:dihydrolipoyllysine-residue succinyltransferase activity"/>
    <property type="evidence" value="ECO:0007669"/>
    <property type="project" value="TreeGrafter"/>
</dbReference>
<dbReference type="SUPFAM" id="SSF51230">
    <property type="entry name" value="Single hybrid motif"/>
    <property type="match status" value="1"/>
</dbReference>
<name>A0A6J4SLW4_9ACTN</name>